<sequence length="356" mass="40069">MAKRIRLTSEDLDSPSPKRTKTTHERDGVEVFQGQHLNPSPTTNEHLTGSNDTPALNTTEEPSSISQQQQNKDEESTSTQAELRVSRTPNPEGGRGAQEHLRASPSFIPELEMPSTAWLTIPQHNNKKIIFTNPCHRPSAPRRTLPTPPPETQTGRAIKRKRKAEKSNTEPGFTTFEDDTATKDNITELEDEYFGAAMASAHDWVEVYIQKTAFAYANKIVDWILPVAKHASETTAGEEGSTLEKKLLKWKTEMQWKWDAANLTREMSSGRNWFLAEYVEELADLVDETVRVGGLDAVEVKLETQKEVDAWETMSIKVIGYCQGKGLYGRGWSEWGDKDEDNYDRLGRCRIGGGMM</sequence>
<name>A0A2J6TU44_9HELO</name>
<organism evidence="2 3">
    <name type="scientific">Hyaloscypha bicolor E</name>
    <dbReference type="NCBI Taxonomy" id="1095630"/>
    <lineage>
        <taxon>Eukaryota</taxon>
        <taxon>Fungi</taxon>
        <taxon>Dikarya</taxon>
        <taxon>Ascomycota</taxon>
        <taxon>Pezizomycotina</taxon>
        <taxon>Leotiomycetes</taxon>
        <taxon>Helotiales</taxon>
        <taxon>Hyaloscyphaceae</taxon>
        <taxon>Hyaloscypha</taxon>
        <taxon>Hyaloscypha bicolor</taxon>
    </lineage>
</organism>
<protein>
    <submittedName>
        <fullName evidence="2">Uncharacterized protein</fullName>
    </submittedName>
</protein>
<dbReference type="EMBL" id="KZ613743">
    <property type="protein sequence ID" value="PMD66516.1"/>
    <property type="molecule type" value="Genomic_DNA"/>
</dbReference>
<gene>
    <name evidence="2" type="ORF">K444DRAFT_624020</name>
</gene>
<dbReference type="InParanoid" id="A0A2J6TU44"/>
<dbReference type="OrthoDB" id="10352164at2759"/>
<reference evidence="2 3" key="1">
    <citation type="submission" date="2016-04" db="EMBL/GenBank/DDBJ databases">
        <title>A degradative enzymes factory behind the ericoid mycorrhizal symbiosis.</title>
        <authorList>
            <consortium name="DOE Joint Genome Institute"/>
            <person name="Martino E."/>
            <person name="Morin E."/>
            <person name="Grelet G."/>
            <person name="Kuo A."/>
            <person name="Kohler A."/>
            <person name="Daghino S."/>
            <person name="Barry K."/>
            <person name="Choi C."/>
            <person name="Cichocki N."/>
            <person name="Clum A."/>
            <person name="Copeland A."/>
            <person name="Hainaut M."/>
            <person name="Haridas S."/>
            <person name="Labutti K."/>
            <person name="Lindquist E."/>
            <person name="Lipzen A."/>
            <person name="Khouja H.-R."/>
            <person name="Murat C."/>
            <person name="Ohm R."/>
            <person name="Olson A."/>
            <person name="Spatafora J."/>
            <person name="Veneault-Fourrey C."/>
            <person name="Henrissat B."/>
            <person name="Grigoriev I."/>
            <person name="Martin F."/>
            <person name="Perotto S."/>
        </authorList>
    </citation>
    <scope>NUCLEOTIDE SEQUENCE [LARGE SCALE GENOMIC DNA]</scope>
    <source>
        <strain evidence="2 3">E</strain>
    </source>
</reference>
<dbReference type="AlphaFoldDB" id="A0A2J6TU44"/>
<keyword evidence="3" id="KW-1185">Reference proteome</keyword>
<dbReference type="RefSeq" id="XP_024743420.1">
    <property type="nucleotide sequence ID" value="XM_024882345.1"/>
</dbReference>
<evidence type="ECO:0000313" key="2">
    <source>
        <dbReference type="EMBL" id="PMD66516.1"/>
    </source>
</evidence>
<dbReference type="GeneID" id="36590422"/>
<evidence type="ECO:0000256" key="1">
    <source>
        <dbReference type="SAM" id="MobiDB-lite"/>
    </source>
</evidence>
<evidence type="ECO:0000313" key="3">
    <source>
        <dbReference type="Proteomes" id="UP000235371"/>
    </source>
</evidence>
<feature type="region of interest" description="Disordered" evidence="1">
    <location>
        <begin position="1"/>
        <end position="100"/>
    </location>
</feature>
<feature type="compositionally biased region" description="Polar residues" evidence="1">
    <location>
        <begin position="35"/>
        <end position="70"/>
    </location>
</feature>
<feature type="region of interest" description="Disordered" evidence="1">
    <location>
        <begin position="137"/>
        <end position="178"/>
    </location>
</feature>
<accession>A0A2J6TU44</accession>
<dbReference type="Proteomes" id="UP000235371">
    <property type="component" value="Unassembled WGS sequence"/>
</dbReference>
<proteinExistence type="predicted"/>